<dbReference type="EMBL" id="GGMS01006993">
    <property type="protein sequence ID" value="MBY76196.1"/>
    <property type="molecule type" value="Transcribed_RNA"/>
</dbReference>
<dbReference type="AlphaFoldDB" id="A0A2S2QEP5"/>
<name>A0A2S2QEP5_9HEMI</name>
<accession>A0A2S2QEP5</accession>
<organism evidence="1">
    <name type="scientific">Sipha flava</name>
    <name type="common">yellow sugarcane aphid</name>
    <dbReference type="NCBI Taxonomy" id="143950"/>
    <lineage>
        <taxon>Eukaryota</taxon>
        <taxon>Metazoa</taxon>
        <taxon>Ecdysozoa</taxon>
        <taxon>Arthropoda</taxon>
        <taxon>Hexapoda</taxon>
        <taxon>Insecta</taxon>
        <taxon>Pterygota</taxon>
        <taxon>Neoptera</taxon>
        <taxon>Paraneoptera</taxon>
        <taxon>Hemiptera</taxon>
        <taxon>Sternorrhyncha</taxon>
        <taxon>Aphidomorpha</taxon>
        <taxon>Aphidoidea</taxon>
        <taxon>Aphididae</taxon>
        <taxon>Sipha</taxon>
    </lineage>
</organism>
<gene>
    <name evidence="1" type="ORF">g.172345</name>
</gene>
<evidence type="ECO:0000313" key="1">
    <source>
        <dbReference type="EMBL" id="MBY76196.1"/>
    </source>
</evidence>
<protein>
    <submittedName>
        <fullName evidence="1">Uncharacterized protein</fullName>
    </submittedName>
</protein>
<sequence length="120" mass="13763">MPKKRCTFTVSLQSKFSFLKNCEEIGKVFCTVCKAVFSIEHRGRSDIKQYIEKKKHTSALSSVSKSDKVTSYFIKQGPAGLTIEVGIFGRLNESNHLNRISLVIRSYQSFRSCIIYRSYH</sequence>
<proteinExistence type="predicted"/>
<reference evidence="1" key="1">
    <citation type="submission" date="2018-04" db="EMBL/GenBank/DDBJ databases">
        <title>Transcriptome assembly of Sipha flava.</title>
        <authorList>
            <person name="Scully E.D."/>
            <person name="Geib S.M."/>
            <person name="Palmer N.A."/>
            <person name="Koch K."/>
            <person name="Bradshaw J."/>
            <person name="Heng-Moss T."/>
            <person name="Sarath G."/>
        </authorList>
    </citation>
    <scope>NUCLEOTIDE SEQUENCE</scope>
</reference>